<dbReference type="InterPro" id="IPR029063">
    <property type="entry name" value="SAM-dependent_MTases_sf"/>
</dbReference>
<evidence type="ECO:0000313" key="2">
    <source>
        <dbReference type="Proteomes" id="UP000193495"/>
    </source>
</evidence>
<proteinExistence type="predicted"/>
<evidence type="ECO:0000313" key="1">
    <source>
        <dbReference type="EMBL" id="SLN72214.1"/>
    </source>
</evidence>
<gene>
    <name evidence="1" type="ORF">LOS8367_03683</name>
</gene>
<reference evidence="1 2" key="1">
    <citation type="submission" date="2017-03" db="EMBL/GenBank/DDBJ databases">
        <authorList>
            <person name="Afonso C.L."/>
            <person name="Miller P.J."/>
            <person name="Scott M.A."/>
            <person name="Spackman E."/>
            <person name="Goraichik I."/>
            <person name="Dimitrov K.M."/>
            <person name="Suarez D.L."/>
            <person name="Swayne D.E."/>
        </authorList>
    </citation>
    <scope>NUCLEOTIDE SEQUENCE [LARGE SCALE GENOMIC DNA]</scope>
    <source>
        <strain evidence="1 2">CECT 8367</strain>
    </source>
</reference>
<name>A0A1X7A7H2_9RHOB</name>
<dbReference type="EMBL" id="FWFY01000024">
    <property type="protein sequence ID" value="SLN72214.1"/>
    <property type="molecule type" value="Genomic_DNA"/>
</dbReference>
<dbReference type="Proteomes" id="UP000193495">
    <property type="component" value="Unassembled WGS sequence"/>
</dbReference>
<dbReference type="SUPFAM" id="SSF53335">
    <property type="entry name" value="S-adenosyl-L-methionine-dependent methyltransferases"/>
    <property type="match status" value="2"/>
</dbReference>
<sequence>MDAKAADNSSTGRQRYYRQLIEMRLLPETAAEIREELDASEEAASKQNIEETKSLLALLQDHLVRPYTYDNAPAPEAPKSRVYSDAVAEIFRTETDLREKIREKSLTFPRAERGDFYISVSDKYFSLGNVQSGFDSLAEAEAQLKCDDVEPRIRISRRYLLRNEAWRAASCLANSFLTDTALFTPLQRRAMQHALEKGEGGRGEHGHALLLKALESTPPATLRHRILLEVGTTRERTPGQGSTMKLAKFCQAHNMHFVTVDMDPDNSLEARKSFDAEAMSFEAVTDRGESYLSNWNGRLDYVFLDAYDFDHGKHSELRQGRYEKFLGSRIDESECHEMHLKCAIALVDCLSPDGLICIDDTWRDAAGNWTAKGTLAVPYLLDNGFQIIREAQNAILLSRHKAGATFVKDNSQITLRRLILDVDHQYKLENSDHTEGWRHEEASLFYEHLKSDLDPQFCFDLASGQSALPLILASRFSDVPVMSIEFDQRVNSFLRHNAKSNGLESISVLPSEEYLEKNSEDLENAAVFKLIESINGCDRFYGRIGSRAPIEIFLEKLRDKFLQSQDWLLRFEFSPMRLVSQGIDPTEVISSLIRDYAVSEFPDRYGYRDRLRSFHIKGLVSNESSTEFVEYCRAKERNDLGTVDLLLSHPCGLLGTAGKK</sequence>
<dbReference type="Gene3D" id="3.40.50.150">
    <property type="entry name" value="Vaccinia Virus protein VP39"/>
    <property type="match status" value="1"/>
</dbReference>
<accession>A0A1X7A7H2</accession>
<protein>
    <recommendedName>
        <fullName evidence="3">Methyltransferase family protein</fullName>
    </recommendedName>
</protein>
<evidence type="ECO:0008006" key="3">
    <source>
        <dbReference type="Google" id="ProtNLM"/>
    </source>
</evidence>
<organism evidence="1 2">
    <name type="scientific">Limimaricola soesokkakensis</name>
    <dbReference type="NCBI Taxonomy" id="1343159"/>
    <lineage>
        <taxon>Bacteria</taxon>
        <taxon>Pseudomonadati</taxon>
        <taxon>Pseudomonadota</taxon>
        <taxon>Alphaproteobacteria</taxon>
        <taxon>Rhodobacterales</taxon>
        <taxon>Paracoccaceae</taxon>
        <taxon>Limimaricola</taxon>
    </lineage>
</organism>
<dbReference type="AlphaFoldDB" id="A0A1X7A7H2"/>